<comment type="caution">
    <text evidence="9">The sequence shown here is derived from an EMBL/GenBank/DDBJ whole genome shotgun (WGS) entry which is preliminary data.</text>
</comment>
<evidence type="ECO:0000256" key="3">
    <source>
        <dbReference type="ARBA" id="ARBA00022581"/>
    </source>
</evidence>
<dbReference type="InterPro" id="IPR013783">
    <property type="entry name" value="Ig-like_fold"/>
</dbReference>
<comment type="subcellular location">
    <subcellularLocation>
        <location evidence="1">Secreted</location>
    </subcellularLocation>
</comment>
<dbReference type="Proteomes" id="UP000248783">
    <property type="component" value="Unassembled WGS sequence"/>
</dbReference>
<evidence type="ECO:0000256" key="1">
    <source>
        <dbReference type="ARBA" id="ARBA00004613"/>
    </source>
</evidence>
<feature type="region of interest" description="Disordered" evidence="5">
    <location>
        <begin position="1906"/>
        <end position="1951"/>
    </location>
</feature>
<feature type="domain" description="DUF5979" evidence="8">
    <location>
        <begin position="1683"/>
        <end position="1784"/>
    </location>
</feature>
<accession>A0A2W5YJI5</accession>
<feature type="transmembrane region" description="Helical" evidence="6">
    <location>
        <begin position="1973"/>
        <end position="1995"/>
    </location>
</feature>
<evidence type="ECO:0000259" key="8">
    <source>
        <dbReference type="Pfam" id="PF19407"/>
    </source>
</evidence>
<protein>
    <submittedName>
        <fullName evidence="9">Uncharacterized protein</fullName>
    </submittedName>
</protein>
<evidence type="ECO:0000256" key="6">
    <source>
        <dbReference type="SAM" id="Phobius"/>
    </source>
</evidence>
<name>A0A2W5YJI5_9MICO</name>
<dbReference type="SUPFAM" id="SSF117074">
    <property type="entry name" value="Hypothetical protein PA1324"/>
    <property type="match status" value="1"/>
</dbReference>
<keyword evidence="6" id="KW-0472">Membrane</keyword>
<dbReference type="GO" id="GO:0005975">
    <property type="term" value="P:carbohydrate metabolic process"/>
    <property type="evidence" value="ECO:0007669"/>
    <property type="project" value="UniProtKB-ARBA"/>
</dbReference>
<evidence type="ECO:0000256" key="2">
    <source>
        <dbReference type="ARBA" id="ARBA00022525"/>
    </source>
</evidence>
<dbReference type="PANTHER" id="PTHR13037">
    <property type="entry name" value="FORMIN"/>
    <property type="match status" value="1"/>
</dbReference>
<feature type="domain" description="DUF5979" evidence="8">
    <location>
        <begin position="1464"/>
        <end position="1560"/>
    </location>
</feature>
<evidence type="ECO:0000313" key="9">
    <source>
        <dbReference type="EMBL" id="PZR55341.1"/>
    </source>
</evidence>
<feature type="domain" description="DUF5979" evidence="8">
    <location>
        <begin position="1130"/>
        <end position="1233"/>
    </location>
</feature>
<feature type="domain" description="DUF5979" evidence="8">
    <location>
        <begin position="1241"/>
        <end position="1344"/>
    </location>
</feature>
<keyword evidence="4" id="KW-0732">Signal</keyword>
<feature type="compositionally biased region" description="Pro residues" evidence="5">
    <location>
        <begin position="1910"/>
        <end position="1951"/>
    </location>
</feature>
<dbReference type="PANTHER" id="PTHR13037:SF24">
    <property type="entry name" value="POLYCOMB PROTEIN PCL-RELATED"/>
    <property type="match status" value="1"/>
</dbReference>
<dbReference type="Pfam" id="PF17210">
    <property type="entry name" value="SdrD_B"/>
    <property type="match status" value="1"/>
</dbReference>
<dbReference type="Pfam" id="PF19407">
    <property type="entry name" value="DUF5979"/>
    <property type="match status" value="8"/>
</dbReference>
<feature type="domain" description="DUF5979" evidence="8">
    <location>
        <begin position="1568"/>
        <end position="1675"/>
    </location>
</feature>
<feature type="domain" description="DUF5979" evidence="8">
    <location>
        <begin position="1015"/>
        <end position="1123"/>
    </location>
</feature>
<evidence type="ECO:0000256" key="4">
    <source>
        <dbReference type="ARBA" id="ARBA00022729"/>
    </source>
</evidence>
<dbReference type="RefSeq" id="WP_111249705.1">
    <property type="nucleotide sequence ID" value="NZ_QKWH01000001.1"/>
</dbReference>
<keyword evidence="10" id="KW-1185">Reference proteome</keyword>
<feature type="domain" description="DUF5979" evidence="8">
    <location>
        <begin position="1803"/>
        <end position="1905"/>
    </location>
</feature>
<reference evidence="9 10" key="1">
    <citation type="submission" date="2018-06" db="EMBL/GenBank/DDBJ databases">
        <title>Whole genome sequencing of a novel hydrocarbon degrading bacterial strain, PW21 isolated from oil contaminated produced water sample.</title>
        <authorList>
            <person name="Nagkirti P."/>
            <person name="Shaikh A."/>
            <person name="Gowdaman V."/>
            <person name="Engineer A.E."/>
            <person name="Dagar S."/>
            <person name="Dhakephalkar P.K."/>
        </authorList>
    </citation>
    <scope>NUCLEOTIDE SEQUENCE [LARGE SCALE GENOMIC DNA]</scope>
    <source>
        <strain evidence="9 10">PW21</strain>
    </source>
</reference>
<evidence type="ECO:0000256" key="5">
    <source>
        <dbReference type="SAM" id="MobiDB-lite"/>
    </source>
</evidence>
<dbReference type="InterPro" id="IPR046022">
    <property type="entry name" value="DUF5979"/>
</dbReference>
<keyword evidence="3" id="KW-0945">Host-virus interaction</keyword>
<keyword evidence="6" id="KW-1133">Transmembrane helix</keyword>
<dbReference type="EMBL" id="QKWH01000001">
    <property type="protein sequence ID" value="PZR55341.1"/>
    <property type="molecule type" value="Genomic_DNA"/>
</dbReference>
<dbReference type="InterPro" id="IPR033764">
    <property type="entry name" value="Sdr_B"/>
</dbReference>
<feature type="region of interest" description="Disordered" evidence="5">
    <location>
        <begin position="826"/>
        <end position="863"/>
    </location>
</feature>
<feature type="domain" description="DUF5979" evidence="8">
    <location>
        <begin position="1351"/>
        <end position="1456"/>
    </location>
</feature>
<dbReference type="Gene3D" id="2.60.40.10">
    <property type="entry name" value="Immunoglobulins"/>
    <property type="match status" value="2"/>
</dbReference>
<feature type="domain" description="SD-repeat containing protein B" evidence="7">
    <location>
        <begin position="713"/>
        <end position="773"/>
    </location>
</feature>
<proteinExistence type="predicted"/>
<gene>
    <name evidence="9" type="ORF">DNL40_02940</name>
</gene>
<evidence type="ECO:0000313" key="10">
    <source>
        <dbReference type="Proteomes" id="UP000248783"/>
    </source>
</evidence>
<sequence>MAALGIVAGSLAAPVVAPQPAQAVDVVVGGLVFADFDGDGSFTVDDHHQDMGIAGVTVTVTDALGASTETLTEPDGTWSVTEGTFEAFSDHLRVEFSDLPPGFESWFEGPQNRTSVQFVRSGDTSVDFAAVIPRDSHNENLLATTVIQSAGAYDNAYSSNLASVVVNPWSVDSNPGAPTRLDSPDADPKFAERTVLARFGDTGSLWGSRYSRGLNDLVVSATYKRMAGVGPLGIGGLYRVPDVLQEDGTLREGLSTEVCSDPAAPPCMEPWVDVTSIGIDVGQVPSTADRDIADPTLPHPDTDAFERANRVGIGGIASWSGEDLDFAYLFLVNLQDRNVYRIDVTGAIDDPAYVPTVADVTMIETGFDETQVPWGIEVHQDQVYVGWVDTGTTPGASAAAEGMRAHVSRFHVETTGPLQEVLYDQGVAGIDLGYPRGNPMASWGNNRPAGYYAGLYPQIARWNAWTDVWAWDTRDQNGNGFPDGSVGFPTDWGNAQTYPQPIVASMTFTTNGFMVVGLADRTKTQSGNRSQASHLSGPGEMLAGDHFESISSGDVLMAGFDGTDRWDLESNGTVTGVGWSGEPVTVSSTAGGLGQGPGTPGGTHQEYFNDQQALGDPGIKAVQNHQEVALGAVETFTGATEVAATAFDPLDQIRVAGVMWFDRPTGAPTRAFEQTLDYCYGALEFRCDEPGPYFQKGGGLGELDTLALLPQIEIGNRVWFDADQDGVQDADEPPVAGFLVQLVQDGQVLGEQLTDANGEYYFTSRATYHVHTETGVVEVPDPHHVEGFDVRGGEYTVRFVKPTEGQLVLDDDRLPPVPWEEVSFTTVEAQPPPLQGPGDPGTLSVDADQDRLGSNAVPDPDDPAIGEHVYTAGNPGENDHSIDAGLVADVSVTVVKEIDPAGGSAPDPAEFDIEVAASDFRGLDVVTPEEGAAFVLPPSDAAFTVGVGQENGHTIASLPLGTVVEALEVTTAGVEEVTVSPPGPVRVTGSPADPGAAPSSQVVTITNRMVADGAFSVAKTVTGGAAAAVPATTVVPVEYSTDGGTTWQALPAAVLADGVPVASPDLPAGTQVLVREGSLPEIPGVVWGEPAFSGEGVTVTGEGYASLTVGSGATVEVGLANTAEPAPGQFTVTKTLVGPQAGQVPPGTEFTLVYTVDGGAPQTATVGVGEPFVSPPLPAGSVVTVSEVDLPPVDGVQWGTPVLSVGGTPVEGGTASFLVGPGATVEVGLENTADDLPPGTFTVLKELAGGGAPLVPPGTTFTVQYTVDGGEPQPLEVPVGQPVSAPDLPAGATVTVSEPALPDVPGVVWGAPALAVDGVPAEGGTATFTVGSATGVSVLVTNTAEPAPGSFTLGKALQGDAADDVPAGTTFPLQYSSDGGASWTTVEVAPGETTTVADVPAGTTVVVREGDLPGVPGVGWGTPVLTLDGQAQPGAEVSFTLAGGTTPGVAVTAVNTAEPLPGTFVVTKTVTGEAADAVPPGTQFVLEYSLDGGQTWSGLAVTAGGTATSPELPAGTQVLVREGALPVVEGVAWGEPVVDPTSFTVGQGGPPVTVSLTNTADVPPVGGFSVTKTLTGDGAALVPDGTTFTVEHTATLPDGTVLGPRFADVAVGETWTLPEPLPAGTQVSVTEGSLPVVEGVTWGTPVLTVGGEPAEGPAVFTVEDGVTVAVGLENTAQRTTGAFTAQKVVSGSAAGLVPPGTVFVLEYSVDGGPWQTLDMPLGEVATSPDLPYGTPVTVRETVLPEVEGVVWGTPQISVTTDPVTREVASFVVGAGVSVGLVVTNPAEPVPPPEPPVDPEVGTFAVGKTLADDLEDAVPQGTRFAVDYVVGDGDPRRATFAVGDVFLSEDLPTGTQVTVTEVDLPEVAGVVWGAPVLTVLGQDAQGQSVTLTIGSPGTTVLVNVENVRGSVPPPSPPPGPPPPEPSPGPPPPGPVPPQPPPGEPPAAAPPGAAPSWLPWWPWLRDLPRTGADGAALGVLAGLGLLLVALGAAVLAARARRRATAPRATRRGGRGG</sequence>
<dbReference type="GO" id="GO:0005576">
    <property type="term" value="C:extracellular region"/>
    <property type="evidence" value="ECO:0007669"/>
    <property type="project" value="UniProtKB-SubCell"/>
</dbReference>
<keyword evidence="2" id="KW-0964">Secreted</keyword>
<keyword evidence="6" id="KW-0812">Transmembrane</keyword>
<evidence type="ECO:0000259" key="7">
    <source>
        <dbReference type="Pfam" id="PF17210"/>
    </source>
</evidence>
<organism evidence="9 10">
    <name type="scientific">Xylanimonas oleitrophica</name>
    <dbReference type="NCBI Taxonomy" id="2607479"/>
    <lineage>
        <taxon>Bacteria</taxon>
        <taxon>Bacillati</taxon>
        <taxon>Actinomycetota</taxon>
        <taxon>Actinomycetes</taxon>
        <taxon>Micrococcales</taxon>
        <taxon>Promicromonosporaceae</taxon>
        <taxon>Xylanimonas</taxon>
    </lineage>
</organism>